<dbReference type="Proteomes" id="UP000237438">
    <property type="component" value="Unassembled WGS sequence"/>
</dbReference>
<accession>A0A2S4PNY2</accession>
<keyword evidence="13" id="KW-1185">Reference proteome</keyword>
<dbReference type="GO" id="GO:0005739">
    <property type="term" value="C:mitochondrion"/>
    <property type="evidence" value="ECO:0007669"/>
    <property type="project" value="UniProtKB-SubCell"/>
</dbReference>
<dbReference type="InterPro" id="IPR047261">
    <property type="entry name" value="MRM1_MeTrfase_dom"/>
</dbReference>
<dbReference type="EMBL" id="PEDP01001404">
    <property type="protein sequence ID" value="POS83714.1"/>
    <property type="molecule type" value="Genomic_DNA"/>
</dbReference>
<dbReference type="SUPFAM" id="SSF55315">
    <property type="entry name" value="L30e-like"/>
    <property type="match status" value="1"/>
</dbReference>
<comment type="subcellular location">
    <subcellularLocation>
        <location evidence="1">Mitochondrion</location>
    </subcellularLocation>
</comment>
<organism evidence="12 13">
    <name type="scientific">Erysiphe pulchra</name>
    <dbReference type="NCBI Taxonomy" id="225359"/>
    <lineage>
        <taxon>Eukaryota</taxon>
        <taxon>Fungi</taxon>
        <taxon>Dikarya</taxon>
        <taxon>Ascomycota</taxon>
        <taxon>Pezizomycotina</taxon>
        <taxon>Leotiomycetes</taxon>
        <taxon>Erysiphales</taxon>
        <taxon>Erysiphaceae</taxon>
        <taxon>Erysiphe</taxon>
    </lineage>
</organism>
<feature type="domain" description="RNA 2-O ribose methyltransferase substrate binding" evidence="11">
    <location>
        <begin position="309"/>
        <end position="393"/>
    </location>
</feature>
<dbReference type="Pfam" id="PF00588">
    <property type="entry name" value="SpoU_methylase"/>
    <property type="match status" value="1"/>
</dbReference>
<dbReference type="GO" id="GO:0003723">
    <property type="term" value="F:RNA binding"/>
    <property type="evidence" value="ECO:0007669"/>
    <property type="project" value="InterPro"/>
</dbReference>
<keyword evidence="4" id="KW-0489">Methyltransferase</keyword>
<evidence type="ECO:0000256" key="1">
    <source>
        <dbReference type="ARBA" id="ARBA00004173"/>
    </source>
</evidence>
<evidence type="ECO:0000256" key="4">
    <source>
        <dbReference type="ARBA" id="ARBA00022603"/>
    </source>
</evidence>
<dbReference type="InterPro" id="IPR004441">
    <property type="entry name" value="rRNA_MeTrfase_TrmH"/>
</dbReference>
<feature type="compositionally biased region" description="Polar residues" evidence="10">
    <location>
        <begin position="79"/>
        <end position="96"/>
    </location>
</feature>
<keyword evidence="6" id="KW-0949">S-adenosyl-L-methionine</keyword>
<sequence length="660" mass="74442">MTNLRSGILLKLPTNRNYHIGTATTVHKAIHRGLIKSGGIAFRGKSNPDPDDPRELYKKKHNLPDFTGVPDKSHRKSNKYVSNDNFRSGSKESQWVAQGKVGRGFSQERQSIARKVKKLSPPWLADLKKTKSLRETMKNDMDREFFPEESEAEVINYRSLSIKKPPELSRKQYGISKHISSQNRYNYHSSYQRETEGNEPEGKLSMNRRTRRAIQFGKTNYQAFKNLEPNSHKRNSFDNVNAKDCSIYKQERNERIIRKMAPKFQNDFGPTPSQSNHDVTQNIDQKHALMKTPKSFPISIPYTTSASEFLYGTSVVESILNSKKPRRELYKLYIYSGKNREDIDRDEHFQRLAKAKGIKVEKVSNDWIRILDKMSNGRPHNGYILETSPLPKLPVQSLGKVVTCEGHASNTREGFEVQIDHQSREEAAINGTMNFIEIQKSLKRKRPVVLLLDHILDPGNLGGIIRTASFYGISAIAISTRNCAALTPIVSKASAGASESIVLLSVQNSVEFVIESKKAGWHVFAAVAPPLTSNSLSSHKIVPLDMRENIDKLPDAPSIIMMGSEGDGLRRTLRSKADYQVYIPGCQESTVNSLNVSVATGIICHILSQRFLQPSCVLEAEKPSDSKSCEHSEISMASKSQQQQEILKTEEQEQDQSILF</sequence>
<dbReference type="Pfam" id="PF08032">
    <property type="entry name" value="SpoU_sub_bind"/>
    <property type="match status" value="1"/>
</dbReference>
<keyword evidence="8" id="KW-0496">Mitochondrion</keyword>
<feature type="region of interest" description="Disordered" evidence="10">
    <location>
        <begin position="627"/>
        <end position="660"/>
    </location>
</feature>
<dbReference type="AlphaFoldDB" id="A0A2S4PNY2"/>
<dbReference type="SMART" id="SM00967">
    <property type="entry name" value="SpoU_sub_bind"/>
    <property type="match status" value="1"/>
</dbReference>
<gene>
    <name evidence="12" type="ORF">EPUL_005142</name>
</gene>
<evidence type="ECO:0000256" key="5">
    <source>
        <dbReference type="ARBA" id="ARBA00022679"/>
    </source>
</evidence>
<evidence type="ECO:0000256" key="7">
    <source>
        <dbReference type="ARBA" id="ARBA00022946"/>
    </source>
</evidence>
<evidence type="ECO:0000256" key="3">
    <source>
        <dbReference type="ARBA" id="ARBA00022552"/>
    </source>
</evidence>
<dbReference type="InterPro" id="IPR029064">
    <property type="entry name" value="Ribosomal_eL30-like_sf"/>
</dbReference>
<dbReference type="GO" id="GO:0016435">
    <property type="term" value="F:rRNA (guanine) methyltransferase activity"/>
    <property type="evidence" value="ECO:0007669"/>
    <property type="project" value="TreeGrafter"/>
</dbReference>
<protein>
    <recommendedName>
        <fullName evidence="9">rRNA methyltransferase 1, mitochondrial</fullName>
    </recommendedName>
</protein>
<dbReference type="InterPro" id="IPR013123">
    <property type="entry name" value="SpoU_subst-bd"/>
</dbReference>
<dbReference type="FunFam" id="3.30.1330.30:FF:000035">
    <property type="entry name" value="TrmH family RNA methyltransferase"/>
    <property type="match status" value="1"/>
</dbReference>
<dbReference type="InterPro" id="IPR001537">
    <property type="entry name" value="SpoU_MeTrfase"/>
</dbReference>
<dbReference type="InterPro" id="IPR029026">
    <property type="entry name" value="tRNA_m1G_MTases_N"/>
</dbReference>
<evidence type="ECO:0000313" key="12">
    <source>
        <dbReference type="EMBL" id="POS83714.1"/>
    </source>
</evidence>
<proteinExistence type="inferred from homology"/>
<dbReference type="CDD" id="cd18105">
    <property type="entry name" value="SpoU-like_MRM1"/>
    <property type="match status" value="1"/>
</dbReference>
<dbReference type="Gene3D" id="3.40.1280.10">
    <property type="match status" value="1"/>
</dbReference>
<comment type="caution">
    <text evidence="12">The sequence shown here is derived from an EMBL/GenBank/DDBJ whole genome shotgun (WGS) entry which is preliminary data.</text>
</comment>
<keyword evidence="7" id="KW-0809">Transit peptide</keyword>
<evidence type="ECO:0000256" key="9">
    <source>
        <dbReference type="ARBA" id="ARBA00034881"/>
    </source>
</evidence>
<name>A0A2S4PNY2_9PEZI</name>
<evidence type="ECO:0000313" key="13">
    <source>
        <dbReference type="Proteomes" id="UP000237438"/>
    </source>
</evidence>
<evidence type="ECO:0000256" key="2">
    <source>
        <dbReference type="ARBA" id="ARBA00007228"/>
    </source>
</evidence>
<dbReference type="OrthoDB" id="270651at2759"/>
<dbReference type="NCBIfam" id="TIGR00186">
    <property type="entry name" value="rRNA_methyl_3"/>
    <property type="match status" value="1"/>
</dbReference>
<dbReference type="SUPFAM" id="SSF75217">
    <property type="entry name" value="alpha/beta knot"/>
    <property type="match status" value="1"/>
</dbReference>
<comment type="similarity">
    <text evidence="2">Belongs to the class IV-like SAM-binding methyltransferase superfamily. RNA methyltransferase TrmH family.</text>
</comment>
<dbReference type="PANTHER" id="PTHR46103:SF1">
    <property type="entry name" value="RRNA METHYLTRANSFERASE 1, MITOCHONDRIAL"/>
    <property type="match status" value="1"/>
</dbReference>
<dbReference type="Gene3D" id="3.30.1330.30">
    <property type="match status" value="1"/>
</dbReference>
<evidence type="ECO:0000256" key="10">
    <source>
        <dbReference type="SAM" id="MobiDB-lite"/>
    </source>
</evidence>
<dbReference type="STRING" id="225359.A0A2S4PNY2"/>
<reference evidence="12 13" key="1">
    <citation type="submission" date="2017-10" db="EMBL/GenBank/DDBJ databases">
        <title>Development of genomic resources for the powdery mildew, Erysiphe pulchra.</title>
        <authorList>
            <person name="Wadl P.A."/>
            <person name="Mack B.M."/>
            <person name="Moore G."/>
            <person name="Beltz S.B."/>
        </authorList>
    </citation>
    <scope>NUCLEOTIDE SEQUENCE [LARGE SCALE GENOMIC DNA]</scope>
    <source>
        <strain evidence="12">Cflorida</strain>
    </source>
</reference>
<feature type="compositionally biased region" description="Basic and acidic residues" evidence="10">
    <location>
        <begin position="46"/>
        <end position="56"/>
    </location>
</feature>
<evidence type="ECO:0000256" key="8">
    <source>
        <dbReference type="ARBA" id="ARBA00023128"/>
    </source>
</evidence>
<feature type="compositionally biased region" description="Polar residues" evidence="10">
    <location>
        <begin position="635"/>
        <end position="646"/>
    </location>
</feature>
<keyword evidence="3" id="KW-0698">rRNA processing</keyword>
<dbReference type="InterPro" id="IPR047182">
    <property type="entry name" value="MRM1"/>
</dbReference>
<keyword evidence="5" id="KW-0808">Transferase</keyword>
<evidence type="ECO:0000256" key="6">
    <source>
        <dbReference type="ARBA" id="ARBA00022691"/>
    </source>
</evidence>
<feature type="region of interest" description="Disordered" evidence="10">
    <location>
        <begin position="39"/>
        <end position="109"/>
    </location>
</feature>
<evidence type="ECO:0000259" key="11">
    <source>
        <dbReference type="SMART" id="SM00967"/>
    </source>
</evidence>
<dbReference type="PANTHER" id="PTHR46103">
    <property type="entry name" value="RRNA METHYLTRANSFERASE 1, MITOCHONDRIAL"/>
    <property type="match status" value="1"/>
</dbReference>
<dbReference type="InterPro" id="IPR029028">
    <property type="entry name" value="Alpha/beta_knot_MTases"/>
</dbReference>